<reference evidence="1 2" key="1">
    <citation type="journal article" date="2012" name="J. Bacteriol.">
        <title>Complete Genome Sequence of Flavobacterium indicum GPSTA100-9T, Isolated from Warm Spring Water.</title>
        <authorList>
            <person name="Barbier P."/>
            <person name="Houel A."/>
            <person name="Loux V."/>
            <person name="Poulain J."/>
            <person name="Bernardet J.F."/>
            <person name="Touchon M."/>
            <person name="Duchaud E."/>
        </authorList>
    </citation>
    <scope>NUCLEOTIDE SEQUENCE [LARGE SCALE GENOMIC DNA]</scope>
    <source>
        <strain evidence="2">DSM 17447 / CIP 109464 / GPTSA100-9</strain>
    </source>
</reference>
<protein>
    <recommendedName>
        <fullName evidence="3">Aminopeptidase N</fullName>
    </recommendedName>
</protein>
<dbReference type="RefSeq" id="WP_014388637.1">
    <property type="nucleotide sequence ID" value="NC_017025.1"/>
</dbReference>
<dbReference type="OrthoDB" id="9813075at2"/>
<evidence type="ECO:0000313" key="2">
    <source>
        <dbReference type="Proteomes" id="UP000007599"/>
    </source>
</evidence>
<keyword evidence="2" id="KW-1185">Reference proteome</keyword>
<organism evidence="1 2">
    <name type="scientific">Flavobacterium indicum (strain DSM 17447 / CIP 109464 / GPTSA100-9)</name>
    <dbReference type="NCBI Taxonomy" id="1094466"/>
    <lineage>
        <taxon>Bacteria</taxon>
        <taxon>Pseudomonadati</taxon>
        <taxon>Bacteroidota</taxon>
        <taxon>Flavobacteriia</taxon>
        <taxon>Flavobacteriales</taxon>
        <taxon>Flavobacteriaceae</taxon>
        <taxon>Flavobacterium</taxon>
    </lineage>
</organism>
<dbReference type="KEGG" id="fin:KQS_07860"/>
<evidence type="ECO:0000313" key="1">
    <source>
        <dbReference type="EMBL" id="CCG53516.1"/>
    </source>
</evidence>
<dbReference type="PATRIC" id="fig|1094466.5.peg.1542"/>
<evidence type="ECO:0008006" key="3">
    <source>
        <dbReference type="Google" id="ProtNLM"/>
    </source>
</evidence>
<name>H8XSX4_FLAIG</name>
<proteinExistence type="predicted"/>
<dbReference type="Proteomes" id="UP000007599">
    <property type="component" value="Chromosome I"/>
</dbReference>
<dbReference type="HOGENOM" id="CLU_013583_0_0_10"/>
<sequence length="932" mass="109917">MKNLIIYLFLLLTVQGFSQQQNQIEAKISNQGKTIEVVQHIQFLNTTTNDLLELDFNDWNYALSTKKSAIANKFSDEYNRSFHLSSKKERSTTEIHQISDSENSVLEYYRRESQPDILHLKLKNPLKPNQMGTYTFSYTVTLPDAKFTKFGWYNENKIILKNCFLSVCSFVDGKFTNQSENNLDDCTTNYADYFIKISTEKPYFITTDLDELTKTDNQLTLKGINRNTFSIVLETENSYESFNNEHVKAITNIKSKNLNEYSRVILIDRITTFVAQNLGQSKQEKIVVSNEDYEREPFYGLNELPAFISPFNEDFIFELKFLKTYLNNYLYSQLHINFRKDHWILEGIQHYFIKKYIDEFYPDMKAFGKLADFKILKGYKIINMPFSEQFLYNFLLMARKNLDQPIGYDKDLLIKFNEKIAGKFKAGLLLNYTSSLLKEGEFDSKLKEFIALNQVSKHVTRENFYQLFSSDSTANFWLKNLVEKDEITDLKFKKRKRKNEVIEFEITSSHDYKLPFTYALYKDKKLIERVQDTIIKSKKLSFNQKQYDYIELNDQNLLPEWDNKNNFKKFKTNLTGNKPLKFTFFKDIENPKYSQIFFVPTGEFNFYDGILLGMRINNRSVIDKPFTFSLTPNYSTKTNTLAGSTGFTYTKNYKNSGFFNTRYGLGLTRMHYLPDAFYTKITPSISFNFRNKDLRKNEGENILIRQVYVYQEKSAFVKQQNENYSVFNLRYNYFKSELVNQFSYNTDLQIANSFSKLSGSIGYRKLFENNRYITLRGFGGFFMYNDNKSSNFFSFGVDRPSDYLFDYPLLGRSESTGLYSQQFVYGEGGFKSKLNQRFANQYIFTLNASLNIWNWIEIYGDIGTYKSRNLAPKYVYDSGIHLNLVQDYFELFFPVYSSNGFELNDKNYGEKIRFVVTLSPKILTSLFTRRWF</sequence>
<reference evidence="2" key="2">
    <citation type="submission" date="2012-03" db="EMBL/GenBank/DDBJ databases">
        <title>Complete genome sequence of Flavobacterium indicum GPTSA100-9T, isolated from warm spring water.</title>
        <authorList>
            <person name="Barbier P."/>
            <person name="Houel A."/>
            <person name="Loux V."/>
            <person name="Poulain J."/>
            <person name="Bernardet J.-F."/>
            <person name="Touchon M."/>
            <person name="Duchaud E."/>
        </authorList>
    </citation>
    <scope>NUCLEOTIDE SEQUENCE [LARGE SCALE GENOMIC DNA]</scope>
    <source>
        <strain evidence="2">DSM 17447 / CIP 109464 / GPTSA100-9</strain>
    </source>
</reference>
<gene>
    <name evidence="1" type="ordered locus">KQS_07860</name>
</gene>
<dbReference type="AlphaFoldDB" id="H8XSX4"/>
<dbReference type="STRING" id="1094466.KQS_07860"/>
<dbReference type="eggNOG" id="COG0308">
    <property type="taxonomic scope" value="Bacteria"/>
</dbReference>
<dbReference type="EMBL" id="HE774682">
    <property type="protein sequence ID" value="CCG53516.1"/>
    <property type="molecule type" value="Genomic_DNA"/>
</dbReference>
<accession>H8XSX4</accession>